<keyword evidence="1 3" id="KW-0378">Hydrolase</keyword>
<evidence type="ECO:0000313" key="4">
    <source>
        <dbReference type="Proteomes" id="UP000029713"/>
    </source>
</evidence>
<dbReference type="RefSeq" id="WP_036339264.1">
    <property type="nucleotide sequence ID" value="NZ_JPMX01000093.1"/>
</dbReference>
<dbReference type="InterPro" id="IPR050266">
    <property type="entry name" value="AB_hydrolase_sf"/>
</dbReference>
<keyword evidence="4" id="KW-1185">Reference proteome</keyword>
<proteinExistence type="predicted"/>
<dbReference type="Proteomes" id="UP000029713">
    <property type="component" value="Unassembled WGS sequence"/>
</dbReference>
<dbReference type="GO" id="GO:0016020">
    <property type="term" value="C:membrane"/>
    <property type="evidence" value="ECO:0007669"/>
    <property type="project" value="TreeGrafter"/>
</dbReference>
<dbReference type="Gene3D" id="3.40.50.1820">
    <property type="entry name" value="alpha/beta hydrolase"/>
    <property type="match status" value="1"/>
</dbReference>
<dbReference type="AlphaFoldDB" id="A0A098Y3G8"/>
<dbReference type="InterPro" id="IPR029058">
    <property type="entry name" value="AB_hydrolase_fold"/>
</dbReference>
<organism evidence="3 4">
    <name type="scientific">Modestobacter caceresii</name>
    <dbReference type="NCBI Taxonomy" id="1522368"/>
    <lineage>
        <taxon>Bacteria</taxon>
        <taxon>Bacillati</taxon>
        <taxon>Actinomycetota</taxon>
        <taxon>Actinomycetes</taxon>
        <taxon>Geodermatophilales</taxon>
        <taxon>Geodermatophilaceae</taxon>
        <taxon>Modestobacter</taxon>
    </lineage>
</organism>
<comment type="caution">
    <text evidence="3">The sequence shown here is derived from an EMBL/GenBank/DDBJ whole genome shotgun (WGS) entry which is preliminary data.</text>
</comment>
<dbReference type="Pfam" id="PF12697">
    <property type="entry name" value="Abhydrolase_6"/>
    <property type="match status" value="1"/>
</dbReference>
<accession>A0A098Y3G8</accession>
<dbReference type="EMBL" id="JPMX01000093">
    <property type="protein sequence ID" value="KGH44955.1"/>
    <property type="molecule type" value="Genomic_DNA"/>
</dbReference>
<evidence type="ECO:0000313" key="3">
    <source>
        <dbReference type="EMBL" id="KGH44955.1"/>
    </source>
</evidence>
<dbReference type="SUPFAM" id="SSF53474">
    <property type="entry name" value="alpha/beta-Hydrolases"/>
    <property type="match status" value="1"/>
</dbReference>
<evidence type="ECO:0000259" key="2">
    <source>
        <dbReference type="Pfam" id="PF12697"/>
    </source>
</evidence>
<gene>
    <name evidence="3" type="ORF">IN07_20340</name>
</gene>
<dbReference type="PANTHER" id="PTHR43798">
    <property type="entry name" value="MONOACYLGLYCEROL LIPASE"/>
    <property type="match status" value="1"/>
</dbReference>
<reference evidence="3 4" key="1">
    <citation type="submission" date="2014-07" db="EMBL/GenBank/DDBJ databases">
        <title>Biosystematic studies on Modestobacter strains isolated from extreme hyper-arid desert soil and from historic building.</title>
        <authorList>
            <person name="Bukarasam K."/>
            <person name="Bull A."/>
            <person name="Girard G."/>
            <person name="van Wezel G."/>
            <person name="Goodfellow M."/>
        </authorList>
    </citation>
    <scope>NUCLEOTIDE SEQUENCE [LARGE SCALE GENOMIC DNA]</scope>
    <source>
        <strain evidence="3 4">KNN45-2b</strain>
    </source>
</reference>
<dbReference type="GO" id="GO:0016787">
    <property type="term" value="F:hydrolase activity"/>
    <property type="evidence" value="ECO:0007669"/>
    <property type="project" value="UniProtKB-KW"/>
</dbReference>
<protein>
    <submittedName>
        <fullName evidence="3">Alpha/beta hydrolase</fullName>
    </submittedName>
</protein>
<evidence type="ECO:0000256" key="1">
    <source>
        <dbReference type="ARBA" id="ARBA00022801"/>
    </source>
</evidence>
<dbReference type="PRINTS" id="PR00111">
    <property type="entry name" value="ABHYDROLASE"/>
</dbReference>
<dbReference type="InterPro" id="IPR000073">
    <property type="entry name" value="AB_hydrolase_1"/>
</dbReference>
<dbReference type="PANTHER" id="PTHR43798:SF31">
    <property type="entry name" value="AB HYDROLASE SUPERFAMILY PROTEIN YCLE"/>
    <property type="match status" value="1"/>
</dbReference>
<name>A0A098Y3G8_9ACTN</name>
<dbReference type="OrthoDB" id="27092at2"/>
<feature type="domain" description="AB hydrolase-1" evidence="2">
    <location>
        <begin position="33"/>
        <end position="243"/>
    </location>
</feature>
<sequence>MGPLTRWDTHEFTAAAGTRVHAALLGPRDAPTVVCVHGLGCSHRYFLPLARALRRDARVVAPDLPGFGRTRGPSRALDVRGQSRALADWLRATARGGAVLVANSTGCQTAVDLAVHSPELLGPLVLVGPTVDRRARTLPQQVGRLLADTPWERPTLGPVLLRDWAACGARRYAATFAYLLSDPIERKLPHVPVPTVVVRGARDPVVPREWAEEVTRRLSAGRLEEVPGVGHTVNWSAPERLARIVRPLLAGEPA</sequence>
<dbReference type="STRING" id="1522368.IN07_20340"/>